<dbReference type="Proteomes" id="UP000219215">
    <property type="component" value="Chromosome DPRO"/>
</dbReference>
<evidence type="ECO:0000313" key="2">
    <source>
        <dbReference type="EMBL" id="SOB57309.1"/>
    </source>
</evidence>
<dbReference type="InterPro" id="IPR018588">
    <property type="entry name" value="Dihaem_cytochrome-c"/>
</dbReference>
<feature type="signal peptide" evidence="1">
    <location>
        <begin position="1"/>
        <end position="34"/>
    </location>
</feature>
<dbReference type="KEGG" id="pprf:DPRO_1814"/>
<reference evidence="4" key="2">
    <citation type="submission" date="2017-09" db="EMBL/GenBank/DDBJ databases">
        <authorList>
            <person name="Regsiter A."/>
            <person name="William W."/>
        </authorList>
    </citation>
    <scope>NUCLEOTIDE SEQUENCE [LARGE SCALE GENOMIC DNA]</scope>
    <source>
        <strain evidence="4">500-1</strain>
    </source>
</reference>
<accession>A0A2C8F489</accession>
<dbReference type="EMBL" id="LT907975">
    <property type="protein sequence ID" value="SOB58714.1"/>
    <property type="molecule type" value="Genomic_DNA"/>
</dbReference>
<feature type="chain" id="PRO_5015078357" evidence="1">
    <location>
        <begin position="35"/>
        <end position="194"/>
    </location>
</feature>
<reference evidence="2" key="1">
    <citation type="submission" date="2017-09" db="EMBL/GenBank/DDBJ databases">
        <authorList>
            <person name="Ehlers B."/>
            <person name="Leendertz F.H."/>
        </authorList>
    </citation>
    <scope>NUCLEOTIDE SEQUENCE [LARGE SCALE GENOMIC DNA]</scope>
    <source>
        <strain evidence="2">500-1</strain>
    </source>
</reference>
<name>A0A2C8F489_9BACT</name>
<dbReference type="OrthoDB" id="196472at2"/>
<sequence length="194" mass="21515">MLLDEKKGKTMCKSKLLVGLIMITCFLSSIVALADDHNDRRKHRKDHHDREEVEDAVPSPKNELYLSVCGSCHMAYPPGLLNSASWAALIQGASEHFGEDLSLDTKDAEELETYLTSGASENVQGELARDISRDLGNRIVKRITEIPEIRKEHHELSASVFSRTSIGGLSNCIACHKRADVGVFDDDEVSIPRE</sequence>
<evidence type="ECO:0000313" key="4">
    <source>
        <dbReference type="Proteomes" id="UP000219215"/>
    </source>
</evidence>
<evidence type="ECO:0000313" key="3">
    <source>
        <dbReference type="EMBL" id="SOB58714.1"/>
    </source>
</evidence>
<dbReference type="EMBL" id="LT907975">
    <property type="protein sequence ID" value="SOB57309.1"/>
    <property type="molecule type" value="Genomic_DNA"/>
</dbReference>
<dbReference type="Pfam" id="PF09626">
    <property type="entry name" value="DHC"/>
    <property type="match status" value="1"/>
</dbReference>
<gene>
    <name evidence="2" type="ORF">DPRO_0429</name>
    <name evidence="3" type="ORF">DPRO_1814</name>
</gene>
<organism evidence="2 4">
    <name type="scientific">Pseudodesulfovibrio profundus</name>
    <dbReference type="NCBI Taxonomy" id="57320"/>
    <lineage>
        <taxon>Bacteria</taxon>
        <taxon>Pseudomonadati</taxon>
        <taxon>Thermodesulfobacteriota</taxon>
        <taxon>Desulfovibrionia</taxon>
        <taxon>Desulfovibrionales</taxon>
        <taxon>Desulfovibrionaceae</taxon>
    </lineage>
</organism>
<proteinExistence type="predicted"/>
<protein>
    <submittedName>
        <fullName evidence="2">Diheme cytochrome c</fullName>
    </submittedName>
</protein>
<keyword evidence="1" id="KW-0732">Signal</keyword>
<dbReference type="KEGG" id="pprf:DPRO_0429"/>
<evidence type="ECO:0000256" key="1">
    <source>
        <dbReference type="SAM" id="SignalP"/>
    </source>
</evidence>
<keyword evidence="4" id="KW-1185">Reference proteome</keyword>
<dbReference type="AlphaFoldDB" id="A0A2C8F489"/>
<dbReference type="RefSeq" id="WP_097010594.1">
    <property type="nucleotide sequence ID" value="NZ_LT907975.1"/>
</dbReference>